<comment type="caution">
    <text evidence="1">The sequence shown here is derived from an EMBL/GenBank/DDBJ whole genome shotgun (WGS) entry which is preliminary data.</text>
</comment>
<evidence type="ECO:0000313" key="2">
    <source>
        <dbReference type="Proteomes" id="UP000220752"/>
    </source>
</evidence>
<protein>
    <recommendedName>
        <fullName evidence="3">RNA polymerase sigma-70 region 2 domain-containing protein</fullName>
    </recommendedName>
</protein>
<sequence length="387" mass="44447">MKERFAKYPFRGNAHGLTMFEVTHVYQLTPPPPELYTVNEYIVAAQTWHDLRFFAYFLHHIEPRLNGRVRNFLLREGLDKYDPERFLDYKQSCVIAMLECLESYDPYKGAEFLTYAHHAMGNALIQCRMMEESGSFASLDEYKRVRGIAWLYKESGKSKGEVVSEYAKKEGCSEETAEQYLTVAQFNRSQVSLYVTAQDEDSEETGEDVTRDDSWDYMAILWNGAQAIAVQTAFEKLTYREQRLLEERNAVCMTCGRVSSISARKSFEELAVMFEGSTASGAERAYRKAVEKLTVLLVEAGALHAVRLKRKSVKRIKKKIAAAVYEYQADCDGEWGEIQFDFENGTAEIVRLAEWDTMVSKVFAERAVKYIRACDADNLPKKLLFAF</sequence>
<evidence type="ECO:0000313" key="1">
    <source>
        <dbReference type="EMBL" id="PDX58460.1"/>
    </source>
</evidence>
<dbReference type="EMBL" id="NMTQ01000030">
    <property type="protein sequence ID" value="PDX58460.1"/>
    <property type="molecule type" value="Genomic_DNA"/>
</dbReference>
<dbReference type="InterPro" id="IPR013325">
    <property type="entry name" value="RNA_pol_sigma_r2"/>
</dbReference>
<keyword evidence="2" id="KW-1185">Reference proteome</keyword>
<dbReference type="AlphaFoldDB" id="A0A2A6ZAQ6"/>
<name>A0A2A6ZAQ6_9FIRM</name>
<proteinExistence type="predicted"/>
<evidence type="ECO:0008006" key="3">
    <source>
        <dbReference type="Google" id="ProtNLM"/>
    </source>
</evidence>
<accession>A0A2A6ZAQ6</accession>
<dbReference type="GO" id="GO:0006352">
    <property type="term" value="P:DNA-templated transcription initiation"/>
    <property type="evidence" value="ECO:0007669"/>
    <property type="project" value="InterPro"/>
</dbReference>
<organism evidence="1 2">
    <name type="scientific">Faecalibacterium langellae</name>
    <dbReference type="NCBI Taxonomy" id="3435293"/>
    <lineage>
        <taxon>Bacteria</taxon>
        <taxon>Bacillati</taxon>
        <taxon>Bacillota</taxon>
        <taxon>Clostridia</taxon>
        <taxon>Eubacteriales</taxon>
        <taxon>Oscillospiraceae</taxon>
        <taxon>Faecalibacterium</taxon>
    </lineage>
</organism>
<dbReference type="Proteomes" id="UP000220752">
    <property type="component" value="Unassembled WGS sequence"/>
</dbReference>
<reference evidence="1 2" key="1">
    <citation type="journal article" date="2017" name="Front. Microbiol.">
        <title>New Insights into the Diversity of the Genus Faecalibacterium.</title>
        <authorList>
            <person name="Benevides L."/>
            <person name="Burman S."/>
            <person name="Martin R."/>
            <person name="Robert V."/>
            <person name="Thomas M."/>
            <person name="Miquel S."/>
            <person name="Chain F."/>
            <person name="Sokol H."/>
            <person name="Bermudez-Humaran L.G."/>
            <person name="Morrison M."/>
            <person name="Langella P."/>
            <person name="Azevedo V.A."/>
            <person name="Chatel J.M."/>
            <person name="Soares S."/>
        </authorList>
    </citation>
    <scope>NUCLEOTIDE SEQUENCE [LARGE SCALE GENOMIC DNA]</scope>
    <source>
        <strain evidence="2">CNCM I-4540</strain>
    </source>
</reference>
<dbReference type="GO" id="GO:0003700">
    <property type="term" value="F:DNA-binding transcription factor activity"/>
    <property type="evidence" value="ECO:0007669"/>
    <property type="project" value="InterPro"/>
</dbReference>
<gene>
    <name evidence="1" type="ORF">CGS46_08230</name>
</gene>
<dbReference type="SUPFAM" id="SSF88946">
    <property type="entry name" value="Sigma2 domain of RNA polymerase sigma factors"/>
    <property type="match status" value="1"/>
</dbReference>